<proteinExistence type="predicted"/>
<protein>
    <submittedName>
        <fullName evidence="1">Uncharacterized protein</fullName>
    </submittedName>
</protein>
<dbReference type="Proteomes" id="UP000694561">
    <property type="component" value="Unplaced"/>
</dbReference>
<evidence type="ECO:0000313" key="1">
    <source>
        <dbReference type="Ensembl" id="ENSMMNP00015018132.1"/>
    </source>
</evidence>
<keyword evidence="2" id="KW-1185">Reference proteome</keyword>
<accession>A0A8C6BKV8</accession>
<organism evidence="1 2">
    <name type="scientific">Monodon monoceros</name>
    <name type="common">Narwhal</name>
    <name type="synonym">Ceratodon monodon</name>
    <dbReference type="NCBI Taxonomy" id="40151"/>
    <lineage>
        <taxon>Eukaryota</taxon>
        <taxon>Metazoa</taxon>
        <taxon>Chordata</taxon>
        <taxon>Craniata</taxon>
        <taxon>Vertebrata</taxon>
        <taxon>Euteleostomi</taxon>
        <taxon>Mammalia</taxon>
        <taxon>Eutheria</taxon>
        <taxon>Laurasiatheria</taxon>
        <taxon>Artiodactyla</taxon>
        <taxon>Whippomorpha</taxon>
        <taxon>Cetacea</taxon>
        <taxon>Odontoceti</taxon>
        <taxon>Monodontidae</taxon>
        <taxon>Monodon</taxon>
    </lineage>
</organism>
<dbReference type="GeneTree" id="ENSGT01010000229044"/>
<dbReference type="AlphaFoldDB" id="A0A8C6BKV8"/>
<name>A0A8C6BKV8_MONMO</name>
<reference evidence="1" key="2">
    <citation type="submission" date="2025-09" db="UniProtKB">
        <authorList>
            <consortium name="Ensembl"/>
        </authorList>
    </citation>
    <scope>IDENTIFICATION</scope>
</reference>
<dbReference type="Ensembl" id="ENSMMNT00015019919.1">
    <property type="protein sequence ID" value="ENSMMNP00015018132.1"/>
    <property type="gene ID" value="ENSMMNG00015013341.1"/>
</dbReference>
<evidence type="ECO:0000313" key="2">
    <source>
        <dbReference type="Proteomes" id="UP000694561"/>
    </source>
</evidence>
<sequence>MQSWSRVYCSLAKRGHFNRTSHGLQGVSAVPLRTYADQPIDADVNSFIEQLSLLPYGPWKRFYI</sequence>
<reference evidence="1" key="1">
    <citation type="submission" date="2025-08" db="UniProtKB">
        <authorList>
            <consortium name="Ensembl"/>
        </authorList>
    </citation>
    <scope>IDENTIFICATION</scope>
</reference>